<dbReference type="RefSeq" id="WP_167083082.1">
    <property type="nucleotide sequence ID" value="NZ_BAAADC010000001.1"/>
</dbReference>
<organism evidence="9 10">
    <name type="scientific">Rhizomicrobium palustre</name>
    <dbReference type="NCBI Taxonomy" id="189966"/>
    <lineage>
        <taxon>Bacteria</taxon>
        <taxon>Pseudomonadati</taxon>
        <taxon>Pseudomonadota</taxon>
        <taxon>Alphaproteobacteria</taxon>
        <taxon>Micropepsales</taxon>
        <taxon>Micropepsaceae</taxon>
        <taxon>Rhizomicrobium</taxon>
    </lineage>
</organism>
<dbReference type="SUPFAM" id="SSF74653">
    <property type="entry name" value="TolA/TonB C-terminal domain"/>
    <property type="match status" value="1"/>
</dbReference>
<evidence type="ECO:0000259" key="8">
    <source>
        <dbReference type="SMART" id="SM00965"/>
    </source>
</evidence>
<protein>
    <submittedName>
        <fullName evidence="9">TonB family protein</fullName>
    </submittedName>
</protein>
<keyword evidence="6" id="KW-0998">Cell outer membrane</keyword>
<dbReference type="SMART" id="SM00965">
    <property type="entry name" value="STN"/>
    <property type="match status" value="1"/>
</dbReference>
<reference evidence="9 10" key="1">
    <citation type="submission" date="2020-03" db="EMBL/GenBank/DDBJ databases">
        <title>Genomic Encyclopedia of Type Strains, Phase IV (KMG-IV): sequencing the most valuable type-strain genomes for metagenomic binning, comparative biology and taxonomic classification.</title>
        <authorList>
            <person name="Goeker M."/>
        </authorList>
    </citation>
    <scope>NUCLEOTIDE SEQUENCE [LARGE SCALE GENOMIC DNA]</scope>
    <source>
        <strain evidence="9 10">DSM 19867</strain>
    </source>
</reference>
<evidence type="ECO:0000313" key="9">
    <source>
        <dbReference type="EMBL" id="NIK88952.1"/>
    </source>
</evidence>
<evidence type="ECO:0000256" key="3">
    <source>
        <dbReference type="ARBA" id="ARBA00022692"/>
    </source>
</evidence>
<proteinExistence type="predicted"/>
<dbReference type="Gene3D" id="3.30.1150.10">
    <property type="match status" value="1"/>
</dbReference>
<evidence type="ECO:0000256" key="7">
    <source>
        <dbReference type="SAM" id="SignalP"/>
    </source>
</evidence>
<keyword evidence="5" id="KW-0472">Membrane</keyword>
<dbReference type="Proteomes" id="UP000570514">
    <property type="component" value="Unassembled WGS sequence"/>
</dbReference>
<dbReference type="AlphaFoldDB" id="A0A846N135"/>
<dbReference type="InterPro" id="IPR011662">
    <property type="entry name" value="Secretin/TonB_short_N"/>
</dbReference>
<evidence type="ECO:0000313" key="10">
    <source>
        <dbReference type="Proteomes" id="UP000570514"/>
    </source>
</evidence>
<comment type="subcellular location">
    <subcellularLocation>
        <location evidence="1">Membrane</location>
        <topology evidence="1">Single-pass membrane protein</topology>
    </subcellularLocation>
</comment>
<evidence type="ECO:0000256" key="4">
    <source>
        <dbReference type="ARBA" id="ARBA00022989"/>
    </source>
</evidence>
<sequence length="237" mass="25756">MREQCLYRGSNFYRGLIARLLGGFIGISAHSAFAQSTTAEPHDQLYEFHIPSGPLETAIAAFTRQTHTSVLFDAGLVRNREAHVVDGLFTYPSALEALLNGTGIGVRYADDKSFVLVETINAAADTQSGLVRKASISLGTLHIDAPADFSFYSSILVADLQRALSRKASLRTLSFFVRANLWVDRAGRVEHAELSRSTGDKGRDESVVQALGEFAISKPPPVGLPQPVQVSINIQRL</sequence>
<dbReference type="NCBIfam" id="TIGR01352">
    <property type="entry name" value="tonB_Cterm"/>
    <property type="match status" value="1"/>
</dbReference>
<comment type="caution">
    <text evidence="9">The sequence shown here is derived from an EMBL/GenBank/DDBJ whole genome shotgun (WGS) entry which is preliminary data.</text>
</comment>
<gene>
    <name evidence="9" type="ORF">FHS83_002270</name>
</gene>
<dbReference type="GO" id="GO:0019867">
    <property type="term" value="C:outer membrane"/>
    <property type="evidence" value="ECO:0007669"/>
    <property type="project" value="InterPro"/>
</dbReference>
<feature type="chain" id="PRO_5032868061" evidence="7">
    <location>
        <begin position="35"/>
        <end position="237"/>
    </location>
</feature>
<evidence type="ECO:0000256" key="2">
    <source>
        <dbReference type="ARBA" id="ARBA00022448"/>
    </source>
</evidence>
<feature type="domain" description="Secretin/TonB short N-terminal" evidence="8">
    <location>
        <begin position="68"/>
        <end position="119"/>
    </location>
</feature>
<dbReference type="EMBL" id="JAASRM010000001">
    <property type="protein sequence ID" value="NIK88952.1"/>
    <property type="molecule type" value="Genomic_DNA"/>
</dbReference>
<feature type="signal peptide" evidence="7">
    <location>
        <begin position="1"/>
        <end position="34"/>
    </location>
</feature>
<dbReference type="Gene3D" id="3.55.50.30">
    <property type="match status" value="1"/>
</dbReference>
<keyword evidence="10" id="KW-1185">Reference proteome</keyword>
<accession>A0A846N135</accession>
<keyword evidence="4" id="KW-1133">Transmembrane helix</keyword>
<dbReference type="InterPro" id="IPR006260">
    <property type="entry name" value="TonB/TolA_C"/>
</dbReference>
<evidence type="ECO:0000256" key="1">
    <source>
        <dbReference type="ARBA" id="ARBA00004167"/>
    </source>
</evidence>
<keyword evidence="3" id="KW-0812">Transmembrane</keyword>
<evidence type="ECO:0000256" key="6">
    <source>
        <dbReference type="ARBA" id="ARBA00023237"/>
    </source>
</evidence>
<name>A0A846N135_9PROT</name>
<evidence type="ECO:0000256" key="5">
    <source>
        <dbReference type="ARBA" id="ARBA00023136"/>
    </source>
</evidence>
<keyword evidence="7" id="KW-0732">Signal</keyword>
<keyword evidence="2" id="KW-0813">Transport</keyword>